<dbReference type="AlphaFoldDB" id="A0ABD0JJ86"/>
<dbReference type="Pfam" id="PF03184">
    <property type="entry name" value="DDE_1"/>
    <property type="match status" value="1"/>
</dbReference>
<name>A0ABD0JJ86_9CAEN</name>
<organism evidence="2 3">
    <name type="scientific">Batillaria attramentaria</name>
    <dbReference type="NCBI Taxonomy" id="370345"/>
    <lineage>
        <taxon>Eukaryota</taxon>
        <taxon>Metazoa</taxon>
        <taxon>Spiralia</taxon>
        <taxon>Lophotrochozoa</taxon>
        <taxon>Mollusca</taxon>
        <taxon>Gastropoda</taxon>
        <taxon>Caenogastropoda</taxon>
        <taxon>Sorbeoconcha</taxon>
        <taxon>Cerithioidea</taxon>
        <taxon>Batillariidae</taxon>
        <taxon>Batillaria</taxon>
    </lineage>
</organism>
<evidence type="ECO:0000259" key="1">
    <source>
        <dbReference type="Pfam" id="PF03184"/>
    </source>
</evidence>
<proteinExistence type="predicted"/>
<reference evidence="2 3" key="1">
    <citation type="journal article" date="2023" name="Sci. Data">
        <title>Genome assembly of the Korean intertidal mud-creeper Batillaria attramentaria.</title>
        <authorList>
            <person name="Patra A.K."/>
            <person name="Ho P.T."/>
            <person name="Jun S."/>
            <person name="Lee S.J."/>
            <person name="Kim Y."/>
            <person name="Won Y.J."/>
        </authorList>
    </citation>
    <scope>NUCLEOTIDE SEQUENCE [LARGE SCALE GENOMIC DNA]</scope>
    <source>
        <strain evidence="2">Wonlab-2016</strain>
    </source>
</reference>
<comment type="caution">
    <text evidence="2">The sequence shown here is derived from an EMBL/GenBank/DDBJ whole genome shotgun (WGS) entry which is preliminary data.</text>
</comment>
<accession>A0ABD0JJ86</accession>
<dbReference type="PANTHER" id="PTHR33480">
    <property type="entry name" value="SET DOMAIN-CONTAINING PROTEIN-RELATED"/>
    <property type="match status" value="1"/>
</dbReference>
<feature type="non-terminal residue" evidence="2">
    <location>
        <position position="1"/>
    </location>
</feature>
<dbReference type="InterPro" id="IPR004875">
    <property type="entry name" value="DDE_SF_endonuclease_dom"/>
</dbReference>
<evidence type="ECO:0000313" key="2">
    <source>
        <dbReference type="EMBL" id="KAK7474936.1"/>
    </source>
</evidence>
<sequence>TVPSRDGCIRTVAKVVEYVMDLPENQPILNQDENVIRIIMRFACDGAKITRRKDSVRGVCKLIAPVQNGRLQRKDSPEDEITLFLYMEEAVQHSGAKNPQDITSTKLRQHLATVTQLLNLNGHELEQVCGFLGHNISVHGEYYRLPQDSYQLAKKGAQAAPVCAASLQVATTFRLFSSTKERIRDELKTGAPPGTGFAVQDKGWMDKDTFCLWLEHFISNTKPSKVLPVLLVPDGHVSHTGNLRAVELPAEHGAVMLSLPPHCSHCMQPLDLTYFKPLSTYFNQAVDKFMRTHPGRHPGHVQSTHLCCLRLGVKVHHMFGSRFLVETLNRLGFCTSYQEVQKFELNAAATQGTELPVDPVLDIMNLCRPAG</sequence>
<keyword evidence="3" id="KW-1185">Reference proteome</keyword>
<gene>
    <name evidence="2" type="ORF">BaRGS_00033823</name>
</gene>
<dbReference type="EMBL" id="JACVVK020000420">
    <property type="protein sequence ID" value="KAK7474936.1"/>
    <property type="molecule type" value="Genomic_DNA"/>
</dbReference>
<dbReference type="Proteomes" id="UP001519460">
    <property type="component" value="Unassembled WGS sequence"/>
</dbReference>
<feature type="domain" description="DDE-1" evidence="1">
    <location>
        <begin position="187"/>
        <end position="288"/>
    </location>
</feature>
<evidence type="ECO:0000313" key="3">
    <source>
        <dbReference type="Proteomes" id="UP001519460"/>
    </source>
</evidence>
<protein>
    <recommendedName>
        <fullName evidence="1">DDE-1 domain-containing protein</fullName>
    </recommendedName>
</protein>
<dbReference type="PANTHER" id="PTHR33480:SF1">
    <property type="entry name" value="TYR RECOMBINASE DOMAIN-CONTAINING PROTEIN"/>
    <property type="match status" value="1"/>
</dbReference>